<dbReference type="PANTHER" id="PTHR24099:SF16">
    <property type="entry name" value="E3 UBIQUITIN-PROTEIN LIGASE MIDLINE-1-LIKE ISOFORM X1"/>
    <property type="match status" value="1"/>
</dbReference>
<accession>A0AAD8YSQ3</accession>
<dbReference type="AlphaFoldDB" id="A0AAD8YSQ3"/>
<sequence length="257" mass="28157">MHLKTPILYSLNSTGLFFALHSAAPSLHLTNSTLTATFRGDTSAWGNYGDQSGEHDSSTRLPQVCGNVAIHRGQYYWEVDVCNSALYRVGVCSLDGDQAWWFERRGPAFHAVFDGRHELLPSVPPQLKTVGVFLNVGGFSLTFHNPLTQELLTAIPSHFIPPLCPAFQLGQGRLKLRPGLPPPSHIFLSCSTAYRGPEGARGGRWKRDVAFRSVRSVIQKFEEMAMSDSDSGLMSSYSSSSQASLPEPNPETVHPNG</sequence>
<dbReference type="EMBL" id="JAROKS010000025">
    <property type="protein sequence ID" value="KAK1786172.1"/>
    <property type="molecule type" value="Genomic_DNA"/>
</dbReference>
<evidence type="ECO:0000256" key="1">
    <source>
        <dbReference type="SAM" id="MobiDB-lite"/>
    </source>
</evidence>
<name>A0AAD8YSQ3_9TELE</name>
<dbReference type="PANTHER" id="PTHR24099">
    <property type="entry name" value="E3 UBIQUITIN-PROTEIN LIGASE TRIM36-RELATED"/>
    <property type="match status" value="1"/>
</dbReference>
<protein>
    <recommendedName>
        <fullName evidence="4">B30.2/SPRY domain-containing protein</fullName>
    </recommendedName>
</protein>
<reference evidence="2" key="1">
    <citation type="submission" date="2023-03" db="EMBL/GenBank/DDBJ databases">
        <title>Electrophorus voltai genome.</title>
        <authorList>
            <person name="Bian C."/>
        </authorList>
    </citation>
    <scope>NUCLEOTIDE SEQUENCE</scope>
    <source>
        <strain evidence="2">CB-2022</strain>
        <tissue evidence="2">Muscle</tissue>
    </source>
</reference>
<dbReference type="Proteomes" id="UP001239994">
    <property type="component" value="Unassembled WGS sequence"/>
</dbReference>
<dbReference type="Gene3D" id="2.60.120.920">
    <property type="match status" value="1"/>
</dbReference>
<feature type="compositionally biased region" description="Low complexity" evidence="1">
    <location>
        <begin position="227"/>
        <end position="245"/>
    </location>
</feature>
<organism evidence="2 3">
    <name type="scientific">Electrophorus voltai</name>
    <dbReference type="NCBI Taxonomy" id="2609070"/>
    <lineage>
        <taxon>Eukaryota</taxon>
        <taxon>Metazoa</taxon>
        <taxon>Chordata</taxon>
        <taxon>Craniata</taxon>
        <taxon>Vertebrata</taxon>
        <taxon>Euteleostomi</taxon>
        <taxon>Actinopterygii</taxon>
        <taxon>Neopterygii</taxon>
        <taxon>Teleostei</taxon>
        <taxon>Ostariophysi</taxon>
        <taxon>Gymnotiformes</taxon>
        <taxon>Gymnotoidei</taxon>
        <taxon>Gymnotidae</taxon>
        <taxon>Electrophorus</taxon>
    </lineage>
</organism>
<comment type="caution">
    <text evidence="2">The sequence shown here is derived from an EMBL/GenBank/DDBJ whole genome shotgun (WGS) entry which is preliminary data.</text>
</comment>
<dbReference type="SUPFAM" id="SSF49899">
    <property type="entry name" value="Concanavalin A-like lectins/glucanases"/>
    <property type="match status" value="1"/>
</dbReference>
<feature type="region of interest" description="Disordered" evidence="1">
    <location>
        <begin position="227"/>
        <end position="257"/>
    </location>
</feature>
<proteinExistence type="predicted"/>
<dbReference type="InterPro" id="IPR043136">
    <property type="entry name" value="B30.2/SPRY_sf"/>
</dbReference>
<dbReference type="InterPro" id="IPR050617">
    <property type="entry name" value="E3_ligase_FN3/SPRY"/>
</dbReference>
<evidence type="ECO:0000313" key="2">
    <source>
        <dbReference type="EMBL" id="KAK1786172.1"/>
    </source>
</evidence>
<keyword evidence="3" id="KW-1185">Reference proteome</keyword>
<gene>
    <name evidence="2" type="ORF">P4O66_017886</name>
</gene>
<dbReference type="InterPro" id="IPR013320">
    <property type="entry name" value="ConA-like_dom_sf"/>
</dbReference>
<evidence type="ECO:0000313" key="3">
    <source>
        <dbReference type="Proteomes" id="UP001239994"/>
    </source>
</evidence>
<evidence type="ECO:0008006" key="4">
    <source>
        <dbReference type="Google" id="ProtNLM"/>
    </source>
</evidence>